<name>A0AAW0FNA8_9APHY</name>
<evidence type="ECO:0000313" key="2">
    <source>
        <dbReference type="EMBL" id="KAK7680495.1"/>
    </source>
</evidence>
<accession>A0AAW0FNA8</accession>
<dbReference type="AlphaFoldDB" id="A0AAW0FNA8"/>
<gene>
    <name evidence="2" type="ORF">QCA50_016494</name>
</gene>
<reference evidence="2 3" key="1">
    <citation type="submission" date="2022-09" db="EMBL/GenBank/DDBJ databases">
        <authorList>
            <person name="Palmer J.M."/>
        </authorList>
    </citation>
    <scope>NUCLEOTIDE SEQUENCE [LARGE SCALE GENOMIC DNA]</scope>
    <source>
        <strain evidence="2 3">DSM 7382</strain>
    </source>
</reference>
<proteinExistence type="predicted"/>
<dbReference type="EMBL" id="JASBNA010000049">
    <property type="protein sequence ID" value="KAK7680495.1"/>
    <property type="molecule type" value="Genomic_DNA"/>
</dbReference>
<organism evidence="2 3">
    <name type="scientific">Cerrena zonata</name>
    <dbReference type="NCBI Taxonomy" id="2478898"/>
    <lineage>
        <taxon>Eukaryota</taxon>
        <taxon>Fungi</taxon>
        <taxon>Dikarya</taxon>
        <taxon>Basidiomycota</taxon>
        <taxon>Agaricomycotina</taxon>
        <taxon>Agaricomycetes</taxon>
        <taxon>Polyporales</taxon>
        <taxon>Cerrenaceae</taxon>
        <taxon>Cerrena</taxon>
    </lineage>
</organism>
<keyword evidence="3" id="KW-1185">Reference proteome</keyword>
<sequence length="77" mass="8372">MDSLNKAIQSNSENAPDSVKGTACGIDSDEEFYDAKSSPENKMKKENNKASTIPQVDFHDSSSSSFGRNDIDSKDLP</sequence>
<evidence type="ECO:0000256" key="1">
    <source>
        <dbReference type="SAM" id="MobiDB-lite"/>
    </source>
</evidence>
<feature type="compositionally biased region" description="Basic and acidic residues" evidence="1">
    <location>
        <begin position="33"/>
        <end position="48"/>
    </location>
</feature>
<dbReference type="Proteomes" id="UP001385951">
    <property type="component" value="Unassembled WGS sequence"/>
</dbReference>
<feature type="compositionally biased region" description="Polar residues" evidence="1">
    <location>
        <begin position="1"/>
        <end position="15"/>
    </location>
</feature>
<feature type="region of interest" description="Disordered" evidence="1">
    <location>
        <begin position="1"/>
        <end position="77"/>
    </location>
</feature>
<comment type="caution">
    <text evidence="2">The sequence shown here is derived from an EMBL/GenBank/DDBJ whole genome shotgun (WGS) entry which is preliminary data.</text>
</comment>
<protein>
    <submittedName>
        <fullName evidence="2">Uncharacterized protein</fullName>
    </submittedName>
</protein>
<evidence type="ECO:0000313" key="3">
    <source>
        <dbReference type="Proteomes" id="UP001385951"/>
    </source>
</evidence>